<dbReference type="InterPro" id="IPR003591">
    <property type="entry name" value="Leu-rich_rpt_typical-subtyp"/>
</dbReference>
<dbReference type="FunFam" id="3.30.200.20:FF:000219">
    <property type="entry name" value="Leucine-rich repeat receptor-like serine/threonine-protein kinase"/>
    <property type="match status" value="2"/>
</dbReference>
<proteinExistence type="inferred from homology"/>
<feature type="transmembrane region" description="Helical" evidence="16">
    <location>
        <begin position="1089"/>
        <end position="1114"/>
    </location>
</feature>
<dbReference type="PROSITE" id="PS00108">
    <property type="entry name" value="PROTEIN_KINASE_ST"/>
    <property type="match status" value="1"/>
</dbReference>
<keyword evidence="4" id="KW-0723">Serine/threonine-protein kinase</keyword>
<dbReference type="EC" id="2.7.11.1" evidence="3"/>
<dbReference type="FunFam" id="3.80.10.10:FF:000371">
    <property type="entry name" value="Leucine-rich repeat receptor-like serine/threonine-protein kinase BAM3"/>
    <property type="match status" value="1"/>
</dbReference>
<evidence type="ECO:0000256" key="12">
    <source>
        <dbReference type="ARBA" id="ARBA00022840"/>
    </source>
</evidence>
<dbReference type="InterPro" id="IPR000719">
    <property type="entry name" value="Prot_kinase_dom"/>
</dbReference>
<evidence type="ECO:0000256" key="7">
    <source>
        <dbReference type="ARBA" id="ARBA00022692"/>
    </source>
</evidence>
<evidence type="ECO:0000256" key="9">
    <source>
        <dbReference type="ARBA" id="ARBA00022737"/>
    </source>
</evidence>
<dbReference type="SMART" id="SM00369">
    <property type="entry name" value="LRR_TYP"/>
    <property type="match status" value="8"/>
</dbReference>
<keyword evidence="9" id="KW-0677">Repeat</keyword>
<sequence>MENKKFKKLISAYISFIIFLLFPSSPCADDLDALLKLKKAMNITGWEPSAQHYCSFSGVSCDQRSRVVALNVSNMPPVMHRGSIPAEIGLLNKLVNLNLADNNLSGRLPTEMANLTALTHLNISNNFFSGMFPGEITLGMTELEVLDAYNNNFTGQLPLELAAGCTKLKHLHLGGNYFTGNIPESYSNIRSLEYLGLNSNFLTGKLPASLARLKNLKELYLGYDNSYEGGIPPEFGSLPLLKVLDMASCNLTGKIPTSLSLLKNLHSLFLFVNRLSGFIPPELSSMASLVSLDLCKNELTGEIPESFSELKSIRLINLYRNDLYGPIPKFIGDLPHLEILQLWENNFTYELPESLGQNGRLTDLDVTGNRLTGLIPRNLCLGGRLRTLILMDNNFFGPIPLELGQCKSLVKIRMKKNRISGTIPVGIFNLPSLGMIEMNDNCLSGQLPTQMTAGTLTILSLSGNQISGRIPPAIGNLNNLKTLSLEMNRFSGKIPDEIFNLIVLSKINISVNKLGGEIPASVSNCSSLGSLDLSRNNLVGEIPRGVEKLKLVYLLNMSRNRLTGQIPDGIPGMETLTTLDLSYNNFTGRIPTSDHFLDIASFCGNPYLCTNVSRPCSFINKKSQDHNVFGSSRLGLMIIAGLPAVLGSLLILLLVFLLIKVCTGRNIQKSSGWRLTLFQQLDLKVEDLLQCIKQENIIGKGGAGIVYRGTMPSGLDIAIKQLVGSSSNRGQRDHGFAAEIKTLGQIKHRNIVRLLGHMSNNKDSNLLLYEYMPNGSLGKILHGENGGELQWERRYKIAVEAAKGLCYLHHDCSPLIIHRDIKSHNILLDSNFEAHVADFGLAKYFHGVAADCMSSFAGSFGYIAPEYGYTLKVDEKIDVYSFGVVLLELITGRKAVMNYEDAISLVGWVRKTTKSLSSSSSVLAVVDPNLAVYPLAAAVHLFKLAMLCVDNDSTARPTMREVVCLIMLSKINISVNKLGGEIPASVSNCSSLESLDLSRNNLVGEIPRGINMSRNQLTGQIPDGIPAMETLTTLDLSYNNFTGRIPTRGHFLDIASFRGNPYLCTNVSRPCSFINKKSQDHNVFGSSRLGLMIMVGLPAVLGSLLILLLVFLLIKVCTGRNIQKSSGWRLTLFQQLDLKVEDLLQCLKQENIIGKGGAGVVYRATMPSGLVIAIKQLVGSSSNTAKTDHGFAAEIKTLGRIKHRNIVRVLGYMSNNKDSNLLLYEYMPNGSLGKILHGENGGELQWERRYKIAVEAAKGLCYLHRDCSPLIINRDVKSHNILLDSNFEAHVADFGLAKYFHGVAADCCLQLLVPSVTSPQVSDDPGG</sequence>
<dbReference type="Gene3D" id="3.80.10.10">
    <property type="entry name" value="Ribonuclease Inhibitor"/>
    <property type="match status" value="5"/>
</dbReference>
<accession>A0A498JPW8</accession>
<keyword evidence="15" id="KW-0325">Glycoprotein</keyword>
<dbReference type="GO" id="GO:0005524">
    <property type="term" value="F:ATP binding"/>
    <property type="evidence" value="ECO:0007669"/>
    <property type="project" value="UniProtKB-KW"/>
</dbReference>
<evidence type="ECO:0000256" key="16">
    <source>
        <dbReference type="SAM" id="Phobius"/>
    </source>
</evidence>
<evidence type="ECO:0000256" key="14">
    <source>
        <dbReference type="ARBA" id="ARBA00023136"/>
    </source>
</evidence>
<dbReference type="InterPro" id="IPR032675">
    <property type="entry name" value="LRR_dom_sf"/>
</dbReference>
<evidence type="ECO:0000256" key="5">
    <source>
        <dbReference type="ARBA" id="ARBA00022614"/>
    </source>
</evidence>
<comment type="caution">
    <text evidence="18">The sequence shown here is derived from an EMBL/GenBank/DDBJ whole genome shotgun (WGS) entry which is preliminary data.</text>
</comment>
<dbReference type="Pfam" id="PF00560">
    <property type="entry name" value="LRR_1"/>
    <property type="match status" value="11"/>
</dbReference>
<keyword evidence="14 16" id="KW-0472">Membrane</keyword>
<evidence type="ECO:0000256" key="6">
    <source>
        <dbReference type="ARBA" id="ARBA00022679"/>
    </source>
</evidence>
<dbReference type="PANTHER" id="PTHR48056:SF44">
    <property type="entry name" value="RECEPTOR PROTEIN KINASE CLAVATA1"/>
    <property type="match status" value="1"/>
</dbReference>
<feature type="domain" description="Protein kinase" evidence="17">
    <location>
        <begin position="692"/>
        <end position="968"/>
    </location>
</feature>
<dbReference type="SUPFAM" id="SSF52047">
    <property type="entry name" value="RNI-like"/>
    <property type="match status" value="2"/>
</dbReference>
<comment type="subcellular location">
    <subcellularLocation>
        <location evidence="1">Cell membrane</location>
        <topology evidence="1">Single-pass type I membrane protein</topology>
    </subcellularLocation>
</comment>
<dbReference type="STRING" id="3750.A0A498JPW8"/>
<dbReference type="InterPro" id="IPR050647">
    <property type="entry name" value="Plant_LRR-RLKs"/>
</dbReference>
<dbReference type="FunFam" id="3.80.10.10:FF:000233">
    <property type="entry name" value="Leucine-rich repeat receptor-like protein kinase TDR"/>
    <property type="match status" value="1"/>
</dbReference>
<keyword evidence="12" id="KW-0067">ATP-binding</keyword>
<reference evidence="18 19" key="1">
    <citation type="submission" date="2018-10" db="EMBL/GenBank/DDBJ databases">
        <title>A high-quality apple genome assembly.</title>
        <authorList>
            <person name="Hu J."/>
        </authorList>
    </citation>
    <scope>NUCLEOTIDE SEQUENCE [LARGE SCALE GENOMIC DNA]</scope>
    <source>
        <strain evidence="19">cv. HFTH1</strain>
        <tissue evidence="18">Young leaf</tissue>
    </source>
</reference>
<dbReference type="GO" id="GO:0004674">
    <property type="term" value="F:protein serine/threonine kinase activity"/>
    <property type="evidence" value="ECO:0007669"/>
    <property type="project" value="UniProtKB-KW"/>
</dbReference>
<protein>
    <recommendedName>
        <fullName evidence="3">non-specific serine/threonine protein kinase</fullName>
        <ecNumber evidence="3">2.7.11.1</ecNumber>
    </recommendedName>
</protein>
<dbReference type="SUPFAM" id="SSF52058">
    <property type="entry name" value="L domain-like"/>
    <property type="match status" value="1"/>
</dbReference>
<keyword evidence="19" id="KW-1185">Reference proteome</keyword>
<dbReference type="SMART" id="SM00220">
    <property type="entry name" value="S_TKc"/>
    <property type="match status" value="1"/>
</dbReference>
<dbReference type="FunFam" id="3.80.10.10:FF:000041">
    <property type="entry name" value="LRR receptor-like serine/threonine-protein kinase ERECTA"/>
    <property type="match status" value="1"/>
</dbReference>
<dbReference type="Gene3D" id="1.10.510.10">
    <property type="entry name" value="Transferase(Phosphotransferase) domain 1"/>
    <property type="match status" value="2"/>
</dbReference>
<dbReference type="EMBL" id="RDQH01000331">
    <property type="protein sequence ID" value="RXH97818.1"/>
    <property type="molecule type" value="Genomic_DNA"/>
</dbReference>
<keyword evidence="5" id="KW-0433">Leucine-rich repeat</keyword>
<dbReference type="Gene3D" id="3.30.200.20">
    <property type="entry name" value="Phosphorylase Kinase, domain 1"/>
    <property type="match status" value="1"/>
</dbReference>
<dbReference type="Proteomes" id="UP000290289">
    <property type="component" value="Chromosome 5"/>
</dbReference>
<keyword evidence="8" id="KW-0732">Signal</keyword>
<keyword evidence="10" id="KW-0547">Nucleotide-binding</keyword>
<evidence type="ECO:0000256" key="4">
    <source>
        <dbReference type="ARBA" id="ARBA00022527"/>
    </source>
</evidence>
<feature type="domain" description="Protein kinase" evidence="17">
    <location>
        <begin position="1147"/>
        <end position="1327"/>
    </location>
</feature>
<dbReference type="GO" id="GO:0005886">
    <property type="term" value="C:plasma membrane"/>
    <property type="evidence" value="ECO:0007669"/>
    <property type="project" value="UniProtKB-SubCell"/>
</dbReference>
<dbReference type="InterPro" id="IPR001611">
    <property type="entry name" value="Leu-rich_rpt"/>
</dbReference>
<evidence type="ECO:0000313" key="18">
    <source>
        <dbReference type="EMBL" id="RXH97818.1"/>
    </source>
</evidence>
<evidence type="ECO:0000256" key="1">
    <source>
        <dbReference type="ARBA" id="ARBA00004251"/>
    </source>
</evidence>
<name>A0A498JPW8_MALDO</name>
<dbReference type="GO" id="GO:0033612">
    <property type="term" value="F:receptor serine/threonine kinase binding"/>
    <property type="evidence" value="ECO:0007669"/>
    <property type="project" value="TreeGrafter"/>
</dbReference>
<evidence type="ECO:0000256" key="15">
    <source>
        <dbReference type="ARBA" id="ARBA00023180"/>
    </source>
</evidence>
<keyword evidence="11" id="KW-0418">Kinase</keyword>
<comment type="similarity">
    <text evidence="2">Belongs to the protein kinase superfamily. Ser/Thr protein kinase family.</text>
</comment>
<evidence type="ECO:0000256" key="10">
    <source>
        <dbReference type="ARBA" id="ARBA00022741"/>
    </source>
</evidence>
<organism evidence="18 19">
    <name type="scientific">Malus domestica</name>
    <name type="common">Apple</name>
    <name type="synonym">Pyrus malus</name>
    <dbReference type="NCBI Taxonomy" id="3750"/>
    <lineage>
        <taxon>Eukaryota</taxon>
        <taxon>Viridiplantae</taxon>
        <taxon>Streptophyta</taxon>
        <taxon>Embryophyta</taxon>
        <taxon>Tracheophyta</taxon>
        <taxon>Spermatophyta</taxon>
        <taxon>Magnoliopsida</taxon>
        <taxon>eudicotyledons</taxon>
        <taxon>Gunneridae</taxon>
        <taxon>Pentapetalae</taxon>
        <taxon>rosids</taxon>
        <taxon>fabids</taxon>
        <taxon>Rosales</taxon>
        <taxon>Rosaceae</taxon>
        <taxon>Amygdaloideae</taxon>
        <taxon>Maleae</taxon>
        <taxon>Malus</taxon>
    </lineage>
</organism>
<dbReference type="InterPro" id="IPR008271">
    <property type="entry name" value="Ser/Thr_kinase_AS"/>
</dbReference>
<dbReference type="GO" id="GO:0009791">
    <property type="term" value="P:post-embryonic development"/>
    <property type="evidence" value="ECO:0007669"/>
    <property type="project" value="UniProtKB-ARBA"/>
</dbReference>
<dbReference type="Pfam" id="PF08263">
    <property type="entry name" value="LRRNT_2"/>
    <property type="match status" value="1"/>
</dbReference>
<gene>
    <name evidence="18" type="ORF">DVH24_010143</name>
</gene>
<dbReference type="FunFam" id="1.10.510.10:FF:000201">
    <property type="entry name" value="Leucine-rich repeat receptor-like serine/threonine-protein kinase"/>
    <property type="match status" value="1"/>
</dbReference>
<evidence type="ECO:0000256" key="13">
    <source>
        <dbReference type="ARBA" id="ARBA00022989"/>
    </source>
</evidence>
<evidence type="ECO:0000259" key="17">
    <source>
        <dbReference type="PROSITE" id="PS50011"/>
    </source>
</evidence>
<evidence type="ECO:0000313" key="19">
    <source>
        <dbReference type="Proteomes" id="UP000290289"/>
    </source>
</evidence>
<dbReference type="PROSITE" id="PS50011">
    <property type="entry name" value="PROTEIN_KINASE_DOM"/>
    <property type="match status" value="2"/>
</dbReference>
<evidence type="ECO:0000256" key="8">
    <source>
        <dbReference type="ARBA" id="ARBA00022729"/>
    </source>
</evidence>
<keyword evidence="6" id="KW-0808">Transferase</keyword>
<keyword evidence="13 16" id="KW-1133">Transmembrane helix</keyword>
<dbReference type="InterPro" id="IPR013210">
    <property type="entry name" value="LRR_N_plant-typ"/>
</dbReference>
<dbReference type="InterPro" id="IPR011009">
    <property type="entry name" value="Kinase-like_dom_sf"/>
</dbReference>
<dbReference type="PANTHER" id="PTHR48056">
    <property type="entry name" value="LRR RECEPTOR-LIKE SERINE/THREONINE-PROTEIN KINASE-RELATED"/>
    <property type="match status" value="1"/>
</dbReference>
<keyword evidence="7 16" id="KW-0812">Transmembrane</keyword>
<evidence type="ECO:0000256" key="11">
    <source>
        <dbReference type="ARBA" id="ARBA00022777"/>
    </source>
</evidence>
<evidence type="ECO:0000256" key="3">
    <source>
        <dbReference type="ARBA" id="ARBA00012513"/>
    </source>
</evidence>
<dbReference type="SUPFAM" id="SSF56112">
    <property type="entry name" value="Protein kinase-like (PK-like)"/>
    <property type="match status" value="2"/>
</dbReference>
<evidence type="ECO:0000256" key="2">
    <source>
        <dbReference type="ARBA" id="ARBA00008684"/>
    </source>
</evidence>
<feature type="transmembrane region" description="Helical" evidence="16">
    <location>
        <begin position="634"/>
        <end position="659"/>
    </location>
</feature>
<dbReference type="Pfam" id="PF00069">
    <property type="entry name" value="Pkinase"/>
    <property type="match status" value="2"/>
</dbReference>